<evidence type="ECO:0000256" key="5">
    <source>
        <dbReference type="SAM" id="MobiDB-lite"/>
    </source>
</evidence>
<dbReference type="GO" id="GO:0005615">
    <property type="term" value="C:extracellular space"/>
    <property type="evidence" value="ECO:0007669"/>
    <property type="project" value="TreeGrafter"/>
</dbReference>
<evidence type="ECO:0000313" key="8">
    <source>
        <dbReference type="Proteomes" id="UP000735302"/>
    </source>
</evidence>
<comment type="similarity">
    <text evidence="2 4">Belongs to the AB hydrolase superfamily. Lipase family.</text>
</comment>
<feature type="compositionally biased region" description="Low complexity" evidence="5">
    <location>
        <begin position="189"/>
        <end position="201"/>
    </location>
</feature>
<name>A0AAV3ZKY6_9GAST</name>
<evidence type="ECO:0000256" key="2">
    <source>
        <dbReference type="ARBA" id="ARBA00010701"/>
    </source>
</evidence>
<evidence type="ECO:0000256" key="3">
    <source>
        <dbReference type="ARBA" id="ARBA00022525"/>
    </source>
</evidence>
<evidence type="ECO:0000256" key="4">
    <source>
        <dbReference type="RuleBase" id="RU004262"/>
    </source>
</evidence>
<accession>A0AAV3ZKY6</accession>
<proteinExistence type="inferred from homology"/>
<dbReference type="EMBL" id="BLXT01002484">
    <property type="protein sequence ID" value="GFN95196.1"/>
    <property type="molecule type" value="Genomic_DNA"/>
</dbReference>
<keyword evidence="8" id="KW-1185">Reference proteome</keyword>
<dbReference type="Pfam" id="PF00151">
    <property type="entry name" value="Lipase"/>
    <property type="match status" value="1"/>
</dbReference>
<dbReference type="Gene3D" id="3.40.50.1820">
    <property type="entry name" value="alpha/beta hydrolase"/>
    <property type="match status" value="1"/>
</dbReference>
<dbReference type="SUPFAM" id="SSF53474">
    <property type="entry name" value="alpha/beta-Hydrolases"/>
    <property type="match status" value="1"/>
</dbReference>
<gene>
    <name evidence="7" type="ORF">PoB_002170200</name>
</gene>
<sequence>MLSELKKKEDANYITVDWEIGASNVNYYQSVANTRVVGAVVALVLQALQSLGGDPAMFHLIGYSLGAHIAGYAGDRVEGIGRITGLDPAGPAFEGTPAQVRLDPTDALLVDVIHTDGAQGVGLGTMQAMGDIDFYPNRGVGQPGCPSTMLDRLTAAFMSTLRDAFACSHLRVLDMFSASINNICPSTSLSSDSLRLSWSNKDSNDEDNDEEWLPCETEESCPVMGYDLSPASVELCHLQRGEAGGDLLVAMQTTGTWPFCCKSVYTI</sequence>
<comment type="caution">
    <text evidence="7">The sequence shown here is derived from an EMBL/GenBank/DDBJ whole genome shotgun (WGS) entry which is preliminary data.</text>
</comment>
<dbReference type="InterPro" id="IPR000734">
    <property type="entry name" value="TAG_lipase"/>
</dbReference>
<dbReference type="Proteomes" id="UP000735302">
    <property type="component" value="Unassembled WGS sequence"/>
</dbReference>
<comment type="subcellular location">
    <subcellularLocation>
        <location evidence="1">Secreted</location>
    </subcellularLocation>
</comment>
<dbReference type="PANTHER" id="PTHR11610">
    <property type="entry name" value="LIPASE"/>
    <property type="match status" value="1"/>
</dbReference>
<dbReference type="GO" id="GO:0016042">
    <property type="term" value="P:lipid catabolic process"/>
    <property type="evidence" value="ECO:0007669"/>
    <property type="project" value="TreeGrafter"/>
</dbReference>
<feature type="domain" description="Lipase" evidence="6">
    <location>
        <begin position="1"/>
        <end position="229"/>
    </location>
</feature>
<organism evidence="7 8">
    <name type="scientific">Plakobranchus ocellatus</name>
    <dbReference type="NCBI Taxonomy" id="259542"/>
    <lineage>
        <taxon>Eukaryota</taxon>
        <taxon>Metazoa</taxon>
        <taxon>Spiralia</taxon>
        <taxon>Lophotrochozoa</taxon>
        <taxon>Mollusca</taxon>
        <taxon>Gastropoda</taxon>
        <taxon>Heterobranchia</taxon>
        <taxon>Euthyneura</taxon>
        <taxon>Panpulmonata</taxon>
        <taxon>Sacoglossa</taxon>
        <taxon>Placobranchoidea</taxon>
        <taxon>Plakobranchidae</taxon>
        <taxon>Plakobranchus</taxon>
    </lineage>
</organism>
<dbReference type="InterPro" id="IPR013818">
    <property type="entry name" value="Lipase"/>
</dbReference>
<keyword evidence="3" id="KW-0964">Secreted</keyword>
<evidence type="ECO:0000256" key="1">
    <source>
        <dbReference type="ARBA" id="ARBA00004613"/>
    </source>
</evidence>
<dbReference type="GO" id="GO:0016298">
    <property type="term" value="F:lipase activity"/>
    <property type="evidence" value="ECO:0007669"/>
    <property type="project" value="InterPro"/>
</dbReference>
<evidence type="ECO:0000313" key="7">
    <source>
        <dbReference type="EMBL" id="GFN95196.1"/>
    </source>
</evidence>
<evidence type="ECO:0000259" key="6">
    <source>
        <dbReference type="Pfam" id="PF00151"/>
    </source>
</evidence>
<protein>
    <submittedName>
        <fullName evidence="7">Pancreatic lipase-related protein</fullName>
    </submittedName>
</protein>
<dbReference type="PANTHER" id="PTHR11610:SF181">
    <property type="entry name" value="INACTIVE PANCREATIC LIPASE-RELATED PROTEIN 1-LIKE"/>
    <property type="match status" value="1"/>
</dbReference>
<dbReference type="AlphaFoldDB" id="A0AAV3ZKY6"/>
<feature type="region of interest" description="Disordered" evidence="5">
    <location>
        <begin position="189"/>
        <end position="212"/>
    </location>
</feature>
<dbReference type="InterPro" id="IPR029058">
    <property type="entry name" value="AB_hydrolase_fold"/>
</dbReference>
<reference evidence="7 8" key="1">
    <citation type="journal article" date="2021" name="Elife">
        <title>Chloroplast acquisition without the gene transfer in kleptoplastic sea slugs, Plakobranchus ocellatus.</title>
        <authorList>
            <person name="Maeda T."/>
            <person name="Takahashi S."/>
            <person name="Yoshida T."/>
            <person name="Shimamura S."/>
            <person name="Takaki Y."/>
            <person name="Nagai Y."/>
            <person name="Toyoda A."/>
            <person name="Suzuki Y."/>
            <person name="Arimoto A."/>
            <person name="Ishii H."/>
            <person name="Satoh N."/>
            <person name="Nishiyama T."/>
            <person name="Hasebe M."/>
            <person name="Maruyama T."/>
            <person name="Minagawa J."/>
            <person name="Obokata J."/>
            <person name="Shigenobu S."/>
        </authorList>
    </citation>
    <scope>NUCLEOTIDE SEQUENCE [LARGE SCALE GENOMIC DNA]</scope>
</reference>